<organism evidence="1 2">
    <name type="scientific">Cytobacillus kochii</name>
    <dbReference type="NCBI Taxonomy" id="859143"/>
    <lineage>
        <taxon>Bacteria</taxon>
        <taxon>Bacillati</taxon>
        <taxon>Bacillota</taxon>
        <taxon>Bacilli</taxon>
        <taxon>Bacillales</taxon>
        <taxon>Bacillaceae</taxon>
        <taxon>Cytobacillus</taxon>
    </lineage>
</organism>
<name>A0A248TDB1_9BACI</name>
<proteinExistence type="predicted"/>
<dbReference type="KEGG" id="bko:CKF48_01700"/>
<keyword evidence="2" id="KW-1185">Reference proteome</keyword>
<dbReference type="OrthoDB" id="2891512at2"/>
<accession>A0A248TDB1</accession>
<evidence type="ECO:0000313" key="1">
    <source>
        <dbReference type="EMBL" id="ASV66154.1"/>
    </source>
</evidence>
<reference evidence="1 2" key="1">
    <citation type="submission" date="2017-08" db="EMBL/GenBank/DDBJ databases">
        <title>Complete Genome Sequence of Bacillus kochii Oregon-R-modENCODE STRAIN BDGP4, isolated from Drosophila melanogaster gut.</title>
        <authorList>
            <person name="Wan K.H."/>
            <person name="Yu C."/>
            <person name="Park S."/>
            <person name="Hammonds A.S."/>
            <person name="Booth B.W."/>
            <person name="Celniker S.E."/>
        </authorList>
    </citation>
    <scope>NUCLEOTIDE SEQUENCE [LARGE SCALE GENOMIC DNA]</scope>
    <source>
        <strain evidence="1 2">BDGP4</strain>
    </source>
</reference>
<dbReference type="RefSeq" id="WP_095369729.1">
    <property type="nucleotide sequence ID" value="NZ_CP022983.1"/>
</dbReference>
<dbReference type="EMBL" id="CP022983">
    <property type="protein sequence ID" value="ASV66154.1"/>
    <property type="molecule type" value="Genomic_DNA"/>
</dbReference>
<dbReference type="Proteomes" id="UP000215137">
    <property type="component" value="Chromosome"/>
</dbReference>
<protein>
    <submittedName>
        <fullName evidence="1">Uncharacterized protein</fullName>
    </submittedName>
</protein>
<evidence type="ECO:0000313" key="2">
    <source>
        <dbReference type="Proteomes" id="UP000215137"/>
    </source>
</evidence>
<sequence length="64" mass="7842">MLIAAIIQWHRFWFVGINYFLEGDIPEWLFHRLFSKSMHHQEKLIFFLKKQKVTSRTRRASIHG</sequence>
<gene>
    <name evidence="1" type="ORF">CKF48_01700</name>
</gene>
<dbReference type="AlphaFoldDB" id="A0A248TDB1"/>